<dbReference type="GO" id="GO:0005634">
    <property type="term" value="C:nucleus"/>
    <property type="evidence" value="ECO:0007669"/>
    <property type="project" value="UniProtKB-SubCell"/>
</dbReference>
<keyword evidence="9" id="KW-0234">DNA repair</keyword>
<reference evidence="17" key="3">
    <citation type="submission" date="2025-04" db="UniProtKB">
        <authorList>
            <consortium name="RefSeq"/>
        </authorList>
    </citation>
    <scope>IDENTIFICATION</scope>
    <source>
        <strain evidence="17">CBS 781.70</strain>
    </source>
</reference>
<evidence type="ECO:0000256" key="4">
    <source>
        <dbReference type="ARBA" id="ARBA00022759"/>
    </source>
</evidence>
<evidence type="ECO:0000313" key="17">
    <source>
        <dbReference type="RefSeq" id="XP_033534162.1"/>
    </source>
</evidence>
<keyword evidence="5" id="KW-0227">DNA damage</keyword>
<dbReference type="Pfam" id="PF07522">
    <property type="entry name" value="DRMBL"/>
    <property type="match status" value="1"/>
</dbReference>
<dbReference type="GeneID" id="54423415"/>
<comment type="subcellular location">
    <subcellularLocation>
        <location evidence="1">Nucleus</location>
    </subcellularLocation>
</comment>
<dbReference type="GO" id="GO:0006310">
    <property type="term" value="P:DNA recombination"/>
    <property type="evidence" value="ECO:0007669"/>
    <property type="project" value="UniProtKB-KW"/>
</dbReference>
<gene>
    <name evidence="15 17" type="ORF">P152DRAFT_514162</name>
</gene>
<dbReference type="PANTHER" id="PTHR23240">
    <property type="entry name" value="DNA CROSS-LINK REPAIR PROTEIN PSO2/SNM1-RELATED"/>
    <property type="match status" value="1"/>
</dbReference>
<dbReference type="Pfam" id="PF23023">
    <property type="entry name" value="Anti-Pycsar_Apyc1"/>
    <property type="match status" value="1"/>
</dbReference>
<dbReference type="EMBL" id="ML975157">
    <property type="protein sequence ID" value="KAF1812531.1"/>
    <property type="molecule type" value="Genomic_DNA"/>
</dbReference>
<reference evidence="17" key="2">
    <citation type="submission" date="2020-04" db="EMBL/GenBank/DDBJ databases">
        <authorList>
            <consortium name="NCBI Genome Project"/>
        </authorList>
    </citation>
    <scope>NUCLEOTIDE SEQUENCE</scope>
    <source>
        <strain evidence="17">CBS 781.70</strain>
    </source>
</reference>
<dbReference type="SUPFAM" id="SSF56281">
    <property type="entry name" value="Metallo-hydrolase/oxidoreductase"/>
    <property type="match status" value="1"/>
</dbReference>
<dbReference type="AlphaFoldDB" id="A0A6G1G3M4"/>
<feature type="compositionally biased region" description="Basic and acidic residues" evidence="13">
    <location>
        <begin position="577"/>
        <end position="586"/>
    </location>
</feature>
<keyword evidence="4" id="KW-0255">Endonuclease</keyword>
<keyword evidence="16" id="KW-1185">Reference proteome</keyword>
<feature type="domain" description="DNA repair metallo-beta-lactamase" evidence="14">
    <location>
        <begin position="488"/>
        <end position="523"/>
    </location>
</feature>
<evidence type="ECO:0000259" key="14">
    <source>
        <dbReference type="Pfam" id="PF07522"/>
    </source>
</evidence>
<evidence type="ECO:0000256" key="11">
    <source>
        <dbReference type="ARBA" id="ARBA00039759"/>
    </source>
</evidence>
<dbReference type="GO" id="GO:0035312">
    <property type="term" value="F:5'-3' DNA exonuclease activity"/>
    <property type="evidence" value="ECO:0007669"/>
    <property type="project" value="TreeGrafter"/>
</dbReference>
<dbReference type="OrthoDB" id="5561659at2759"/>
<keyword evidence="3" id="KW-0540">Nuclease</keyword>
<dbReference type="RefSeq" id="XP_033534162.1">
    <property type="nucleotide sequence ID" value="XM_033682845.1"/>
</dbReference>
<comment type="similarity">
    <text evidence="2">Belongs to the DNA repair metallo-beta-lactamase (DRMBL) family.</text>
</comment>
<dbReference type="InterPro" id="IPR036866">
    <property type="entry name" value="RibonucZ/Hydroxyglut_hydro"/>
</dbReference>
<dbReference type="GO" id="GO:0006303">
    <property type="term" value="P:double-strand break repair via nonhomologous end joining"/>
    <property type="evidence" value="ECO:0007669"/>
    <property type="project" value="TreeGrafter"/>
</dbReference>
<feature type="region of interest" description="Disordered" evidence="13">
    <location>
        <begin position="636"/>
        <end position="666"/>
    </location>
</feature>
<evidence type="ECO:0000256" key="13">
    <source>
        <dbReference type="SAM" id="MobiDB-lite"/>
    </source>
</evidence>
<dbReference type="Gene3D" id="3.60.15.10">
    <property type="entry name" value="Ribonuclease Z/Hydroxyacylglutathione hydrolase-like"/>
    <property type="match status" value="1"/>
</dbReference>
<accession>A0A6G1G3M4</accession>
<name>A0A6G1G3M4_9PEZI</name>
<evidence type="ECO:0000313" key="16">
    <source>
        <dbReference type="Proteomes" id="UP000504638"/>
    </source>
</evidence>
<dbReference type="GO" id="GO:0003684">
    <property type="term" value="F:damaged DNA binding"/>
    <property type="evidence" value="ECO:0007669"/>
    <property type="project" value="TreeGrafter"/>
</dbReference>
<evidence type="ECO:0000256" key="12">
    <source>
        <dbReference type="ARBA" id="ARBA00042677"/>
    </source>
</evidence>
<keyword evidence="10" id="KW-0539">Nucleus</keyword>
<proteinExistence type="inferred from homology"/>
<evidence type="ECO:0000256" key="1">
    <source>
        <dbReference type="ARBA" id="ARBA00004123"/>
    </source>
</evidence>
<evidence type="ECO:0000256" key="10">
    <source>
        <dbReference type="ARBA" id="ARBA00023242"/>
    </source>
</evidence>
<protein>
    <recommendedName>
        <fullName evidence="11">Protein artemis</fullName>
    </recommendedName>
    <alternativeName>
        <fullName evidence="12">DNA cross-link repair 1C protein</fullName>
    </alternativeName>
</protein>
<evidence type="ECO:0000256" key="2">
    <source>
        <dbReference type="ARBA" id="ARBA00010304"/>
    </source>
</evidence>
<dbReference type="GO" id="GO:0000723">
    <property type="term" value="P:telomere maintenance"/>
    <property type="evidence" value="ECO:0007669"/>
    <property type="project" value="TreeGrafter"/>
</dbReference>
<dbReference type="PANTHER" id="PTHR23240:SF8">
    <property type="entry name" value="PROTEIN ARTEMIS"/>
    <property type="match status" value="1"/>
</dbReference>
<organism evidence="15">
    <name type="scientific">Eremomyces bilateralis CBS 781.70</name>
    <dbReference type="NCBI Taxonomy" id="1392243"/>
    <lineage>
        <taxon>Eukaryota</taxon>
        <taxon>Fungi</taxon>
        <taxon>Dikarya</taxon>
        <taxon>Ascomycota</taxon>
        <taxon>Pezizomycotina</taxon>
        <taxon>Dothideomycetes</taxon>
        <taxon>Dothideomycetes incertae sedis</taxon>
        <taxon>Eremomycetales</taxon>
        <taxon>Eremomycetaceae</taxon>
        <taxon>Eremomyces</taxon>
    </lineage>
</organism>
<evidence type="ECO:0000256" key="9">
    <source>
        <dbReference type="ARBA" id="ARBA00023204"/>
    </source>
</evidence>
<dbReference type="InterPro" id="IPR011084">
    <property type="entry name" value="DRMBL"/>
</dbReference>
<feature type="non-terminal residue" evidence="15">
    <location>
        <position position="704"/>
    </location>
</feature>
<keyword evidence="6" id="KW-0378">Hydrolase</keyword>
<dbReference type="Proteomes" id="UP000504638">
    <property type="component" value="Unplaced"/>
</dbReference>
<feature type="region of interest" description="Disordered" evidence="13">
    <location>
        <begin position="568"/>
        <end position="620"/>
    </location>
</feature>
<keyword evidence="7" id="KW-0269">Exonuclease</keyword>
<evidence type="ECO:0000256" key="7">
    <source>
        <dbReference type="ARBA" id="ARBA00022839"/>
    </source>
</evidence>
<keyword evidence="8" id="KW-0233">DNA recombination</keyword>
<evidence type="ECO:0000256" key="3">
    <source>
        <dbReference type="ARBA" id="ARBA00022722"/>
    </source>
</evidence>
<dbReference type="GO" id="GO:0004519">
    <property type="term" value="F:endonuclease activity"/>
    <property type="evidence" value="ECO:0007669"/>
    <property type="project" value="UniProtKB-KW"/>
</dbReference>
<evidence type="ECO:0000256" key="8">
    <source>
        <dbReference type="ARBA" id="ARBA00023172"/>
    </source>
</evidence>
<reference evidence="15 17" key="1">
    <citation type="submission" date="2020-01" db="EMBL/GenBank/DDBJ databases">
        <authorList>
            <consortium name="DOE Joint Genome Institute"/>
            <person name="Haridas S."/>
            <person name="Albert R."/>
            <person name="Binder M."/>
            <person name="Bloem J."/>
            <person name="Labutti K."/>
            <person name="Salamov A."/>
            <person name="Andreopoulos B."/>
            <person name="Baker S.E."/>
            <person name="Barry K."/>
            <person name="Bills G."/>
            <person name="Bluhm B.H."/>
            <person name="Cannon C."/>
            <person name="Castanera R."/>
            <person name="Culley D.E."/>
            <person name="Daum C."/>
            <person name="Ezra D."/>
            <person name="Gonzalez J.B."/>
            <person name="Henrissat B."/>
            <person name="Kuo A."/>
            <person name="Liang C."/>
            <person name="Lipzen A."/>
            <person name="Lutzoni F."/>
            <person name="Magnuson J."/>
            <person name="Mondo S."/>
            <person name="Nolan M."/>
            <person name="Ohm R."/>
            <person name="Pangilinan J."/>
            <person name="Park H.-J."/>
            <person name="Ramirez L."/>
            <person name="Alfaro M."/>
            <person name="Sun H."/>
            <person name="Tritt A."/>
            <person name="Yoshinaga Y."/>
            <person name="Zwiers L.-H."/>
            <person name="Turgeon B.G."/>
            <person name="Goodwin S.B."/>
            <person name="Spatafora J.W."/>
            <person name="Crous P.W."/>
            <person name="Grigoriev I.V."/>
        </authorList>
    </citation>
    <scope>NUCLEOTIDE SEQUENCE</scope>
    <source>
        <strain evidence="15 17">CBS 781.70</strain>
    </source>
</reference>
<evidence type="ECO:0000256" key="6">
    <source>
        <dbReference type="ARBA" id="ARBA00022801"/>
    </source>
</evidence>
<dbReference type="GO" id="GO:0036297">
    <property type="term" value="P:interstrand cross-link repair"/>
    <property type="evidence" value="ECO:0007669"/>
    <property type="project" value="TreeGrafter"/>
</dbReference>
<evidence type="ECO:0000256" key="5">
    <source>
        <dbReference type="ARBA" id="ARBA00022763"/>
    </source>
</evidence>
<sequence length="704" mass="79164">MSTFNGIVEEFPYIRIDNFRKWPDASPPLACFLSHVHSDHLLGLESLKAPFIYCSPATREILLRLEKYPHRLNFAKGILEQRLQSYGHLKKLLKPIPLDTSCVLQLTPQIWIRVTLFDANHCIGAVGFLIEGLGQDAGKTILYSGDVRAERWWVDSLARKPYMIPYISPSFGRPTNDRHSDRKIMDDAADPENGAAVYRPNILSTLYLDTTFATTSLPFYREFPSKASGISELLRKCAEFPPKTIFYLRAWTFGYEDVFQALSTALNSRIHLDKYRYNLYTSVSKASIATNEAPCLAGYRLGNHEVEGCLTRTTDGVRIHACEIGMDSCAIRKKLDSGEVVGIVPIISRIDEGSEILEVGAGGGIGDLDQEAEGNLEVELDAGSLDKLRQLLSEKLKNESKRLKVFALLEQSLEKLPDGRAKLDLARIFQESTTQIELDRLVLDGMPLKHLVEIIPRSVEAGLEGVTKVGDAIKKGQNISTGGNGEQSRKRRTISFPYSRHSSLSELQYFVSAFRPEEVYPCTVELAAWTEDVCIDALFGHLCDDDGAEFRADAEMRARIKEKEEYRIDKSRKRQRLRETSQERHQSSSPVLENEREGQGIIQASRGDRNPENAGVAERSGCQWRSEISVAVAKGEFIPISDDEEQESSGRTITRQQKEPTPPQLRTTRQWAYEAALGRDGLAWEDMGELACTRKRKPDESQLD</sequence>
<evidence type="ECO:0000313" key="15">
    <source>
        <dbReference type="EMBL" id="KAF1812531.1"/>
    </source>
</evidence>